<accession>A0A3N4LXA2</accession>
<feature type="compositionally biased region" description="Basic and acidic residues" evidence="9">
    <location>
        <begin position="715"/>
        <end position="729"/>
    </location>
</feature>
<evidence type="ECO:0000256" key="1">
    <source>
        <dbReference type="ARBA" id="ARBA00004395"/>
    </source>
</evidence>
<evidence type="ECO:0000256" key="2">
    <source>
        <dbReference type="ARBA" id="ARBA00006653"/>
    </source>
</evidence>
<dbReference type="STRING" id="1051890.A0A3N4LXA2"/>
<reference evidence="10 11" key="1">
    <citation type="journal article" date="2018" name="Nat. Ecol. Evol.">
        <title>Pezizomycetes genomes reveal the molecular basis of ectomycorrhizal truffle lifestyle.</title>
        <authorList>
            <person name="Murat C."/>
            <person name="Payen T."/>
            <person name="Noel B."/>
            <person name="Kuo A."/>
            <person name="Morin E."/>
            <person name="Chen J."/>
            <person name="Kohler A."/>
            <person name="Krizsan K."/>
            <person name="Balestrini R."/>
            <person name="Da Silva C."/>
            <person name="Montanini B."/>
            <person name="Hainaut M."/>
            <person name="Levati E."/>
            <person name="Barry K.W."/>
            <person name="Belfiori B."/>
            <person name="Cichocki N."/>
            <person name="Clum A."/>
            <person name="Dockter R.B."/>
            <person name="Fauchery L."/>
            <person name="Guy J."/>
            <person name="Iotti M."/>
            <person name="Le Tacon F."/>
            <person name="Lindquist E.A."/>
            <person name="Lipzen A."/>
            <person name="Malagnac F."/>
            <person name="Mello A."/>
            <person name="Molinier V."/>
            <person name="Miyauchi S."/>
            <person name="Poulain J."/>
            <person name="Riccioni C."/>
            <person name="Rubini A."/>
            <person name="Sitrit Y."/>
            <person name="Splivallo R."/>
            <person name="Traeger S."/>
            <person name="Wang M."/>
            <person name="Zifcakova L."/>
            <person name="Wipf D."/>
            <person name="Zambonelli A."/>
            <person name="Paolocci F."/>
            <person name="Nowrousian M."/>
            <person name="Ottonello S."/>
            <person name="Baldrian P."/>
            <person name="Spatafora J.W."/>
            <person name="Henrissat B."/>
            <person name="Nagy L.G."/>
            <person name="Aury J.M."/>
            <person name="Wincker P."/>
            <person name="Grigoriev I.V."/>
            <person name="Bonfante P."/>
            <person name="Martin F.M."/>
        </authorList>
    </citation>
    <scope>NUCLEOTIDE SEQUENCE [LARGE SCALE GENOMIC DNA]</scope>
    <source>
        <strain evidence="10 11">ATCC MYA-4762</strain>
    </source>
</reference>
<feature type="coiled-coil region" evidence="8">
    <location>
        <begin position="516"/>
        <end position="543"/>
    </location>
</feature>
<comment type="similarity">
    <text evidence="2">Belongs to the COG1 family.</text>
</comment>
<keyword evidence="11" id="KW-1185">Reference proteome</keyword>
<evidence type="ECO:0000313" key="10">
    <source>
        <dbReference type="EMBL" id="RPB25301.1"/>
    </source>
</evidence>
<keyword evidence="5" id="KW-0653">Protein transport</keyword>
<evidence type="ECO:0000256" key="6">
    <source>
        <dbReference type="ARBA" id="ARBA00023034"/>
    </source>
</evidence>
<sequence>MATPVPPDAKTLTNWEEAFEHYTIPQVRALQKQIQNDLGVNGEKLRALVGESYRDLLHTANKIIEMDDSMQKVESNLADASRNCNYRLMEKKARNVKLYQERVMGRNREKCMFVAQTAVLQGCSTELSRLLHRNGPCLLATRIFVVLRLVLKSLQEKGTTTFPIIASLRDQMTCLRASLLRHIDHKLWMTDLPTNTLVEGMCALALVKTSSPADLLRHFLNMRSKAISGTLDPSSLNSTAIHSALKIFHSTLQYTEEIFPKKISEALQQLKSKPLFDDTELRAAPGLNLEINEQWLPEDIRGFVPWVRHDELERSKVNDFVRSWANRELDALNESVKQALKDIKDIGFVVDLRKEILDSWNGSKSKLLHVVIGSEEPRRKLREQLNERLVELLNANADKLNRLGEKIEKLAIQPKETNADVTSLWSDALLGMSLSNGAALFRRTVKATIAGHDTSVKSVIHETRLWSKSIVQSFGLVKGIAKTEKLDEFDDDEFGLGSDNAQDAVEDSGRLLKALRKSLEDAYKALEGRLEALVREFEEKATQEEVTTRAIFLLRSIRHLRQNPPRSAGSGEIIGLGWFAKSLIIRLQVLVSMGSSMQALSLFRWALRKRKWEKECPSVPLWEGAPRPLPTQPSPDVFKFLHELVLVMGKAGSDIWTPATVQCLRRVVRDEVWVIVGQEIDGRKMKESPKIGDTGAENTETCASDNAAAQTGEYSKAEDKVDEQPKAEEGENLAVAEGEALTVPNELKAEVKPPVSVAPAECPAISSSHVTQLLYDLTYILKYALPKDPATSEDIVLQLQGRFGVLNDEEFQRIEASAGEYWKKTSLLFSLLT</sequence>
<evidence type="ECO:0000256" key="9">
    <source>
        <dbReference type="SAM" id="MobiDB-lite"/>
    </source>
</evidence>
<dbReference type="GO" id="GO:0000139">
    <property type="term" value="C:Golgi membrane"/>
    <property type="evidence" value="ECO:0007669"/>
    <property type="project" value="UniProtKB-SubCell"/>
</dbReference>
<evidence type="ECO:0000256" key="3">
    <source>
        <dbReference type="ARBA" id="ARBA00020978"/>
    </source>
</evidence>
<dbReference type="Proteomes" id="UP000267821">
    <property type="component" value="Unassembled WGS sequence"/>
</dbReference>
<dbReference type="InParanoid" id="A0A3N4LXA2"/>
<evidence type="ECO:0000313" key="11">
    <source>
        <dbReference type="Proteomes" id="UP000267821"/>
    </source>
</evidence>
<name>A0A3N4LXA2_9PEZI</name>
<feature type="region of interest" description="Disordered" evidence="9">
    <location>
        <begin position="685"/>
        <end position="729"/>
    </location>
</feature>
<dbReference type="PANTHER" id="PTHR31658">
    <property type="entry name" value="CONSERVED OLIGOMERIC GOLGI COMPLEX SUBUNIT 1"/>
    <property type="match status" value="1"/>
</dbReference>
<protein>
    <recommendedName>
        <fullName evidence="3">Conserved oligomeric Golgi complex subunit 1</fullName>
    </recommendedName>
</protein>
<dbReference type="Pfam" id="PF08700">
    <property type="entry name" value="VPS51_Exo84_N"/>
    <property type="match status" value="1"/>
</dbReference>
<organism evidence="10 11">
    <name type="scientific">Terfezia boudieri ATCC MYA-4762</name>
    <dbReference type="NCBI Taxonomy" id="1051890"/>
    <lineage>
        <taxon>Eukaryota</taxon>
        <taxon>Fungi</taxon>
        <taxon>Dikarya</taxon>
        <taxon>Ascomycota</taxon>
        <taxon>Pezizomycotina</taxon>
        <taxon>Pezizomycetes</taxon>
        <taxon>Pezizales</taxon>
        <taxon>Pezizaceae</taxon>
        <taxon>Terfezia</taxon>
    </lineage>
</organism>
<keyword evidence="7" id="KW-0472">Membrane</keyword>
<dbReference type="OrthoDB" id="46189at2759"/>
<keyword evidence="6" id="KW-0333">Golgi apparatus</keyword>
<dbReference type="AlphaFoldDB" id="A0A3N4LXA2"/>
<gene>
    <name evidence="10" type="ORF">L211DRAFT_806633</name>
</gene>
<dbReference type="InterPro" id="IPR033370">
    <property type="entry name" value="COG1"/>
</dbReference>
<evidence type="ECO:0000256" key="7">
    <source>
        <dbReference type="ARBA" id="ARBA00023136"/>
    </source>
</evidence>
<evidence type="ECO:0000256" key="5">
    <source>
        <dbReference type="ARBA" id="ARBA00022927"/>
    </source>
</evidence>
<dbReference type="EMBL" id="ML121538">
    <property type="protein sequence ID" value="RPB25301.1"/>
    <property type="molecule type" value="Genomic_DNA"/>
</dbReference>
<dbReference type="GO" id="GO:0015031">
    <property type="term" value="P:protein transport"/>
    <property type="evidence" value="ECO:0007669"/>
    <property type="project" value="UniProtKB-KW"/>
</dbReference>
<comment type="subcellular location">
    <subcellularLocation>
        <location evidence="1">Golgi apparatus membrane</location>
        <topology evidence="1">Peripheral membrane protein</topology>
    </subcellularLocation>
</comment>
<keyword evidence="8" id="KW-0175">Coiled coil</keyword>
<keyword evidence="4" id="KW-0813">Transport</keyword>
<evidence type="ECO:0000256" key="4">
    <source>
        <dbReference type="ARBA" id="ARBA00022448"/>
    </source>
</evidence>
<feature type="compositionally biased region" description="Polar residues" evidence="9">
    <location>
        <begin position="696"/>
        <end position="713"/>
    </location>
</feature>
<evidence type="ECO:0000256" key="8">
    <source>
        <dbReference type="SAM" id="Coils"/>
    </source>
</evidence>
<dbReference type="GO" id="GO:0006891">
    <property type="term" value="P:intra-Golgi vesicle-mediated transport"/>
    <property type="evidence" value="ECO:0007669"/>
    <property type="project" value="InterPro"/>
</dbReference>
<dbReference type="PANTHER" id="PTHR31658:SF0">
    <property type="entry name" value="CONSERVED OLIGOMERIC GOLGI COMPLEX SUBUNIT 1"/>
    <property type="match status" value="1"/>
</dbReference>
<proteinExistence type="inferred from homology"/>
<dbReference type="GO" id="GO:0017119">
    <property type="term" value="C:Golgi transport complex"/>
    <property type="evidence" value="ECO:0007669"/>
    <property type="project" value="InterPro"/>
</dbReference>